<evidence type="ECO:0000313" key="2">
    <source>
        <dbReference type="EMBL" id="BAD53693.1"/>
    </source>
</evidence>
<dbReference type="EMBL" id="AP003686">
    <property type="protein sequence ID" value="BAD53693.1"/>
    <property type="molecule type" value="Genomic_DNA"/>
</dbReference>
<evidence type="ECO:0000256" key="1">
    <source>
        <dbReference type="SAM" id="MobiDB-lite"/>
    </source>
</evidence>
<reference evidence="3" key="1">
    <citation type="journal article" date="2005" name="Nature">
        <title>The map-based sequence of the rice genome.</title>
        <authorList>
            <consortium name="International rice genome sequencing project (IRGSP)"/>
            <person name="Matsumoto T."/>
            <person name="Wu J."/>
            <person name="Kanamori H."/>
            <person name="Katayose Y."/>
            <person name="Fujisawa M."/>
            <person name="Namiki N."/>
            <person name="Mizuno H."/>
            <person name="Yamamoto K."/>
            <person name="Antonio B.A."/>
            <person name="Baba T."/>
            <person name="Sakata K."/>
            <person name="Nagamura Y."/>
            <person name="Aoki H."/>
            <person name="Arikawa K."/>
            <person name="Arita K."/>
            <person name="Bito T."/>
            <person name="Chiden Y."/>
            <person name="Fujitsuka N."/>
            <person name="Fukunaka R."/>
            <person name="Hamada M."/>
            <person name="Harada C."/>
            <person name="Hayashi A."/>
            <person name="Hijishita S."/>
            <person name="Honda M."/>
            <person name="Hosokawa S."/>
            <person name="Ichikawa Y."/>
            <person name="Idonuma A."/>
            <person name="Iijima M."/>
            <person name="Ikeda M."/>
            <person name="Ikeno M."/>
            <person name="Ito K."/>
            <person name="Ito S."/>
            <person name="Ito T."/>
            <person name="Ito Y."/>
            <person name="Ito Y."/>
            <person name="Iwabuchi A."/>
            <person name="Kamiya K."/>
            <person name="Karasawa W."/>
            <person name="Kurita K."/>
            <person name="Katagiri S."/>
            <person name="Kikuta A."/>
            <person name="Kobayashi H."/>
            <person name="Kobayashi N."/>
            <person name="Machita K."/>
            <person name="Maehara T."/>
            <person name="Masukawa M."/>
            <person name="Mizubayashi T."/>
            <person name="Mukai Y."/>
            <person name="Nagasaki H."/>
            <person name="Nagata Y."/>
            <person name="Naito S."/>
            <person name="Nakashima M."/>
            <person name="Nakama Y."/>
            <person name="Nakamichi Y."/>
            <person name="Nakamura M."/>
            <person name="Meguro A."/>
            <person name="Negishi M."/>
            <person name="Ohta I."/>
            <person name="Ohta T."/>
            <person name="Okamoto M."/>
            <person name="Ono N."/>
            <person name="Saji S."/>
            <person name="Sakaguchi M."/>
            <person name="Sakai K."/>
            <person name="Shibata M."/>
            <person name="Shimokawa T."/>
            <person name="Song J."/>
            <person name="Takazaki Y."/>
            <person name="Terasawa K."/>
            <person name="Tsugane M."/>
            <person name="Tsuji K."/>
            <person name="Ueda S."/>
            <person name="Waki K."/>
            <person name="Yamagata H."/>
            <person name="Yamamoto M."/>
            <person name="Yamamoto S."/>
            <person name="Yamane H."/>
            <person name="Yoshiki S."/>
            <person name="Yoshihara R."/>
            <person name="Yukawa K."/>
            <person name="Zhong H."/>
            <person name="Yano M."/>
            <person name="Yuan Q."/>
            <person name="Ouyang S."/>
            <person name="Liu J."/>
            <person name="Jones K.M."/>
            <person name="Gansberger K."/>
            <person name="Moffat K."/>
            <person name="Hill J."/>
            <person name="Bera J."/>
            <person name="Fadrosh D."/>
            <person name="Jin S."/>
            <person name="Johri S."/>
            <person name="Kim M."/>
            <person name="Overton L."/>
            <person name="Reardon M."/>
            <person name="Tsitrin T."/>
            <person name="Vuong H."/>
            <person name="Weaver B."/>
            <person name="Ciecko A."/>
            <person name="Tallon L."/>
            <person name="Jackson J."/>
            <person name="Pai G."/>
            <person name="Aken S.V."/>
            <person name="Utterback T."/>
            <person name="Reidmuller S."/>
            <person name="Feldblyum T."/>
            <person name="Hsiao J."/>
            <person name="Zismann V."/>
            <person name="Iobst S."/>
            <person name="de Vazeille A.R."/>
            <person name="Buell C.R."/>
            <person name="Ying K."/>
            <person name="Li Y."/>
            <person name="Lu T."/>
            <person name="Huang Y."/>
            <person name="Zhao Q."/>
            <person name="Feng Q."/>
            <person name="Zhang L."/>
            <person name="Zhu J."/>
            <person name="Weng Q."/>
            <person name="Mu J."/>
            <person name="Lu Y."/>
            <person name="Fan D."/>
            <person name="Liu Y."/>
            <person name="Guan J."/>
            <person name="Zhang Y."/>
            <person name="Yu S."/>
            <person name="Liu X."/>
            <person name="Zhang Y."/>
            <person name="Hong G."/>
            <person name="Han B."/>
            <person name="Choisne N."/>
            <person name="Demange N."/>
            <person name="Orjeda G."/>
            <person name="Samain S."/>
            <person name="Cattolico L."/>
            <person name="Pelletier E."/>
            <person name="Couloux A."/>
            <person name="Segurens B."/>
            <person name="Wincker P."/>
            <person name="D'Hont A."/>
            <person name="Scarpelli C."/>
            <person name="Weissenbach J."/>
            <person name="Salanoubat M."/>
            <person name="Quetier F."/>
            <person name="Yu Y."/>
            <person name="Kim H.R."/>
            <person name="Rambo T."/>
            <person name="Currie J."/>
            <person name="Collura K."/>
            <person name="Luo M."/>
            <person name="Yang T."/>
            <person name="Ammiraju J.S.S."/>
            <person name="Engler F."/>
            <person name="Soderlund C."/>
            <person name="Wing R.A."/>
            <person name="Palmer L.E."/>
            <person name="de la Bastide M."/>
            <person name="Spiegel L."/>
            <person name="Nascimento L."/>
            <person name="Zutavern T."/>
            <person name="O'Shaughnessy A."/>
            <person name="Dike S."/>
            <person name="Dedhia N."/>
            <person name="Preston R."/>
            <person name="Balija V."/>
            <person name="McCombie W.R."/>
            <person name="Chow T."/>
            <person name="Chen H."/>
            <person name="Chung M."/>
            <person name="Chen C."/>
            <person name="Shaw J."/>
            <person name="Wu H."/>
            <person name="Hsiao K."/>
            <person name="Chao Y."/>
            <person name="Chu M."/>
            <person name="Cheng C."/>
            <person name="Hour A."/>
            <person name="Lee P."/>
            <person name="Lin S."/>
            <person name="Lin Y."/>
            <person name="Liou J."/>
            <person name="Liu S."/>
            <person name="Hsing Y."/>
            <person name="Raghuvanshi S."/>
            <person name="Mohanty A."/>
            <person name="Bharti A.K."/>
            <person name="Gaur A."/>
            <person name="Gupta V."/>
            <person name="Kumar D."/>
            <person name="Ravi V."/>
            <person name="Vij S."/>
            <person name="Kapur A."/>
            <person name="Khurana P."/>
            <person name="Khurana P."/>
            <person name="Khurana J.P."/>
            <person name="Tyagi A.K."/>
            <person name="Gaikwad K."/>
            <person name="Singh A."/>
            <person name="Dalal V."/>
            <person name="Srivastava S."/>
            <person name="Dixit A."/>
            <person name="Pal A.K."/>
            <person name="Ghazi I.A."/>
            <person name="Yadav M."/>
            <person name="Pandit A."/>
            <person name="Bhargava A."/>
            <person name="Sureshbabu K."/>
            <person name="Batra K."/>
            <person name="Sharma T.R."/>
            <person name="Mohapatra T."/>
            <person name="Singh N.K."/>
            <person name="Messing J."/>
            <person name="Nelson A.B."/>
            <person name="Fuks G."/>
            <person name="Kavchok S."/>
            <person name="Keizer G."/>
            <person name="Linton E."/>
            <person name="Llaca V."/>
            <person name="Song R."/>
            <person name="Tanyolac B."/>
            <person name="Young S."/>
            <person name="Ho-Il K."/>
            <person name="Hahn J.H."/>
            <person name="Sangsakoo G."/>
            <person name="Vanavichit A."/>
            <person name="de Mattos Luiz.A.T."/>
            <person name="Zimmer P.D."/>
            <person name="Malone G."/>
            <person name="Dellagostin O."/>
            <person name="de Oliveira A.C."/>
            <person name="Bevan M."/>
            <person name="Bancroft I."/>
            <person name="Minx P."/>
            <person name="Cordum H."/>
            <person name="Wilson R."/>
            <person name="Cheng Z."/>
            <person name="Jin W."/>
            <person name="Jiang J."/>
            <person name="Leong S.A."/>
            <person name="Iwama H."/>
            <person name="Gojobori T."/>
            <person name="Itoh T."/>
            <person name="Niimura Y."/>
            <person name="Fujii Y."/>
            <person name="Habara T."/>
            <person name="Sakai H."/>
            <person name="Sato Y."/>
            <person name="Wilson G."/>
            <person name="Kumar K."/>
            <person name="McCouch S."/>
            <person name="Juretic N."/>
            <person name="Hoen D."/>
            <person name="Wright S."/>
            <person name="Bruskiewich R."/>
            <person name="Bureau T."/>
            <person name="Miyao A."/>
            <person name="Hirochika H."/>
            <person name="Nishikawa T."/>
            <person name="Kadowaki K."/>
            <person name="Sugiura M."/>
            <person name="Burr B."/>
            <person name="Sasaki T."/>
        </authorList>
    </citation>
    <scope>NUCLEOTIDE SEQUENCE [LARGE SCALE GENOMIC DNA]</scope>
    <source>
        <strain evidence="3">cv. Nipponbare</strain>
    </source>
</reference>
<proteinExistence type="predicted"/>
<reference evidence="3" key="2">
    <citation type="journal article" date="2008" name="Nucleic Acids Res.">
        <title>The rice annotation project database (RAP-DB): 2008 update.</title>
        <authorList>
            <consortium name="The rice annotation project (RAP)"/>
        </authorList>
    </citation>
    <scope>GENOME REANNOTATION</scope>
    <source>
        <strain evidence="3">cv. Nipponbare</strain>
    </source>
</reference>
<evidence type="ECO:0000313" key="3">
    <source>
        <dbReference type="Proteomes" id="UP000000763"/>
    </source>
</evidence>
<gene>
    <name evidence="2" type="primary">P0659D09.7</name>
</gene>
<feature type="region of interest" description="Disordered" evidence="1">
    <location>
        <begin position="1"/>
        <end position="29"/>
    </location>
</feature>
<name>Q5Z961_ORYSJ</name>
<accession>Q5Z961</accession>
<protein>
    <submittedName>
        <fullName evidence="2">Uncharacterized protein</fullName>
    </submittedName>
</protein>
<feature type="compositionally biased region" description="Basic and acidic residues" evidence="1">
    <location>
        <begin position="7"/>
        <end position="19"/>
    </location>
</feature>
<dbReference type="AlphaFoldDB" id="Q5Z961"/>
<dbReference type="Proteomes" id="UP000000763">
    <property type="component" value="Chromosome 6"/>
</dbReference>
<organism evidence="2 3">
    <name type="scientific">Oryza sativa subsp. japonica</name>
    <name type="common">Rice</name>
    <dbReference type="NCBI Taxonomy" id="39947"/>
    <lineage>
        <taxon>Eukaryota</taxon>
        <taxon>Viridiplantae</taxon>
        <taxon>Streptophyta</taxon>
        <taxon>Embryophyta</taxon>
        <taxon>Tracheophyta</taxon>
        <taxon>Spermatophyta</taxon>
        <taxon>Magnoliopsida</taxon>
        <taxon>Liliopsida</taxon>
        <taxon>Poales</taxon>
        <taxon>Poaceae</taxon>
        <taxon>BOP clade</taxon>
        <taxon>Oryzoideae</taxon>
        <taxon>Oryzeae</taxon>
        <taxon>Oryzinae</taxon>
        <taxon>Oryza</taxon>
        <taxon>Oryza sativa</taxon>
    </lineage>
</organism>
<sequence length="112" mass="12511">MWRPGRVQRDGTEIDDQPRDLQLTPHARPPRALGQCCTLAGVVCSAMLASSLQPQPALHIELRCLRQLHWPLRRKRHRTRLARGRFLGTSVVDVATSARMHVGPHRGAGAAR</sequence>